<evidence type="ECO:0000313" key="1">
    <source>
        <dbReference type="EMBL" id="OGD82807.1"/>
    </source>
</evidence>
<sequence>MDQYSPIYINIPCPTTKEAQKICCELLEQELCGTAKIYPQVELFYAKKRSRARNSLYHQLKNYQY</sequence>
<organism evidence="1 2">
    <name type="scientific">Candidatus Collierbacteria bacterium RIFOXYD1_FULL_40_9</name>
    <dbReference type="NCBI Taxonomy" id="1817731"/>
    <lineage>
        <taxon>Bacteria</taxon>
        <taxon>Candidatus Collieribacteriota</taxon>
    </lineage>
</organism>
<dbReference type="AlphaFoldDB" id="A0A1F5FT82"/>
<protein>
    <submittedName>
        <fullName evidence="1">Uncharacterized protein</fullName>
    </submittedName>
</protein>
<gene>
    <name evidence="1" type="ORF">A2572_02160</name>
</gene>
<dbReference type="Proteomes" id="UP000179237">
    <property type="component" value="Unassembled WGS sequence"/>
</dbReference>
<evidence type="ECO:0000313" key="2">
    <source>
        <dbReference type="Proteomes" id="UP000179237"/>
    </source>
</evidence>
<comment type="caution">
    <text evidence="1">The sequence shown here is derived from an EMBL/GenBank/DDBJ whole genome shotgun (WGS) entry which is preliminary data.</text>
</comment>
<reference evidence="1 2" key="1">
    <citation type="journal article" date="2016" name="Nat. Commun.">
        <title>Thousands of microbial genomes shed light on interconnected biogeochemical processes in an aquifer system.</title>
        <authorList>
            <person name="Anantharaman K."/>
            <person name="Brown C.T."/>
            <person name="Hug L.A."/>
            <person name="Sharon I."/>
            <person name="Castelle C.J."/>
            <person name="Probst A.J."/>
            <person name="Thomas B.C."/>
            <person name="Singh A."/>
            <person name="Wilkins M.J."/>
            <person name="Karaoz U."/>
            <person name="Brodie E.L."/>
            <person name="Williams K.H."/>
            <person name="Hubbard S.S."/>
            <person name="Banfield J.F."/>
        </authorList>
    </citation>
    <scope>NUCLEOTIDE SEQUENCE [LARGE SCALE GENOMIC DNA]</scope>
</reference>
<proteinExistence type="predicted"/>
<name>A0A1F5FT82_9BACT</name>
<accession>A0A1F5FT82</accession>
<dbReference type="EMBL" id="MFAQ01000040">
    <property type="protein sequence ID" value="OGD82807.1"/>
    <property type="molecule type" value="Genomic_DNA"/>
</dbReference>